<accession>A0A0R1XVA4</accession>
<evidence type="ECO:0000313" key="2">
    <source>
        <dbReference type="Proteomes" id="UP000051236"/>
    </source>
</evidence>
<dbReference type="Gene3D" id="2.60.120.10">
    <property type="entry name" value="Jelly Rolls"/>
    <property type="match status" value="1"/>
</dbReference>
<dbReference type="AlphaFoldDB" id="A0A0R1XVA4"/>
<sequence>MNVEHLSSDSYEVSEWTGGKTTELFLFPELTSYSKRNFEIRISSATIELAESTFSDLTGYRRTLIPLTDPITLIFDNAVKRVNPFQQVQFAGSEAVRAHGCTTDFNVMTSPRWQQHLTVIETNSKISFRTTMVVFYLVYGNLELKIQNSKGAVQMIAGDFVAISDAQEPTTVEVLGQHVFKLLKVELNQKGDLDVKSSRQGHP</sequence>
<dbReference type="OrthoDB" id="9786443at2"/>
<dbReference type="STRING" id="1423734.FC83_GL001804"/>
<evidence type="ECO:0008006" key="3">
    <source>
        <dbReference type="Google" id="ProtNLM"/>
    </source>
</evidence>
<organism evidence="1 2">
    <name type="scientific">Agrilactobacillus composti DSM 18527 = JCM 14202</name>
    <dbReference type="NCBI Taxonomy" id="1423734"/>
    <lineage>
        <taxon>Bacteria</taxon>
        <taxon>Bacillati</taxon>
        <taxon>Bacillota</taxon>
        <taxon>Bacilli</taxon>
        <taxon>Lactobacillales</taxon>
        <taxon>Lactobacillaceae</taxon>
        <taxon>Agrilactobacillus</taxon>
    </lineage>
</organism>
<protein>
    <recommendedName>
        <fullName evidence="3">HutD-family protein</fullName>
    </recommendedName>
</protein>
<dbReference type="InterPro" id="IPR010282">
    <property type="entry name" value="Uncharacterised_HutD/Ves"/>
</dbReference>
<dbReference type="Proteomes" id="UP000051236">
    <property type="component" value="Unassembled WGS sequence"/>
</dbReference>
<evidence type="ECO:0000313" key="1">
    <source>
        <dbReference type="EMBL" id="KRM30668.1"/>
    </source>
</evidence>
<proteinExistence type="predicted"/>
<dbReference type="InterPro" id="IPR014710">
    <property type="entry name" value="RmlC-like_jellyroll"/>
</dbReference>
<dbReference type="RefSeq" id="WP_052004404.1">
    <property type="nucleotide sequence ID" value="NZ_AZGA01000088.1"/>
</dbReference>
<dbReference type="EMBL" id="AZGA01000088">
    <property type="protein sequence ID" value="KRM30668.1"/>
    <property type="molecule type" value="Genomic_DNA"/>
</dbReference>
<dbReference type="InterPro" id="IPR011051">
    <property type="entry name" value="RmlC_Cupin_sf"/>
</dbReference>
<name>A0A0R1XVA4_9LACO</name>
<dbReference type="PATRIC" id="fig|1423734.3.peg.1823"/>
<reference evidence="1 2" key="1">
    <citation type="journal article" date="2015" name="Genome Announc.">
        <title>Expanding the biotechnology potential of lactobacilli through comparative genomics of 213 strains and associated genera.</title>
        <authorList>
            <person name="Sun Z."/>
            <person name="Harris H.M."/>
            <person name="McCann A."/>
            <person name="Guo C."/>
            <person name="Argimon S."/>
            <person name="Zhang W."/>
            <person name="Yang X."/>
            <person name="Jeffery I.B."/>
            <person name="Cooney J.C."/>
            <person name="Kagawa T.F."/>
            <person name="Liu W."/>
            <person name="Song Y."/>
            <person name="Salvetti E."/>
            <person name="Wrobel A."/>
            <person name="Rasinkangas P."/>
            <person name="Parkhill J."/>
            <person name="Rea M.C."/>
            <person name="O'Sullivan O."/>
            <person name="Ritari J."/>
            <person name="Douillard F.P."/>
            <person name="Paul Ross R."/>
            <person name="Yang R."/>
            <person name="Briner A.E."/>
            <person name="Felis G.E."/>
            <person name="de Vos W.M."/>
            <person name="Barrangou R."/>
            <person name="Klaenhammer T.R."/>
            <person name="Caufield P.W."/>
            <person name="Cui Y."/>
            <person name="Zhang H."/>
            <person name="O'Toole P.W."/>
        </authorList>
    </citation>
    <scope>NUCLEOTIDE SEQUENCE [LARGE SCALE GENOMIC DNA]</scope>
    <source>
        <strain evidence="1 2">DSM 18527</strain>
    </source>
</reference>
<comment type="caution">
    <text evidence="1">The sequence shown here is derived from an EMBL/GenBank/DDBJ whole genome shotgun (WGS) entry which is preliminary data.</text>
</comment>
<dbReference type="Pfam" id="PF05962">
    <property type="entry name" value="HutD"/>
    <property type="match status" value="1"/>
</dbReference>
<keyword evidence="2" id="KW-1185">Reference proteome</keyword>
<dbReference type="PANTHER" id="PTHR37943:SF1">
    <property type="entry name" value="PROTEIN VES"/>
    <property type="match status" value="1"/>
</dbReference>
<gene>
    <name evidence="1" type="ORF">FC83_GL001804</name>
</gene>
<dbReference type="SUPFAM" id="SSF51182">
    <property type="entry name" value="RmlC-like cupins"/>
    <property type="match status" value="1"/>
</dbReference>
<dbReference type="PANTHER" id="PTHR37943">
    <property type="entry name" value="PROTEIN VES"/>
    <property type="match status" value="1"/>
</dbReference>